<keyword evidence="3" id="KW-1003">Cell membrane</keyword>
<sequence>MNIPKLPPALLRAYGLTLDALCDALLLGIRAYIVWVFFHAGLTKIDDWSSTTALFQYEYSVPLLPPAIAAILGTAGELLLPPLLLLGLGTRFAALGLFIVNAMAVISYPALWDFECPAAIQSHFFWGALLLVVLTMGGGRLAADHWLRRMCSLKSAQKD</sequence>
<accession>A0ABV2TNQ0</accession>
<keyword evidence="9" id="KW-1185">Reference proteome</keyword>
<proteinExistence type="inferred from homology"/>
<evidence type="ECO:0000256" key="1">
    <source>
        <dbReference type="ARBA" id="ARBA00004651"/>
    </source>
</evidence>
<evidence type="ECO:0000256" key="6">
    <source>
        <dbReference type="ARBA" id="ARBA00023136"/>
    </source>
</evidence>
<gene>
    <name evidence="8" type="ORF">ABXR19_15350</name>
</gene>
<dbReference type="InterPro" id="IPR032808">
    <property type="entry name" value="DoxX"/>
</dbReference>
<name>A0ABV2TNQ0_9RHOO</name>
<keyword evidence="5 7" id="KW-1133">Transmembrane helix</keyword>
<evidence type="ECO:0000256" key="5">
    <source>
        <dbReference type="ARBA" id="ARBA00022989"/>
    </source>
</evidence>
<evidence type="ECO:0000256" key="3">
    <source>
        <dbReference type="ARBA" id="ARBA00022475"/>
    </source>
</evidence>
<protein>
    <submittedName>
        <fullName evidence="8">DoxX family protein</fullName>
    </submittedName>
</protein>
<evidence type="ECO:0000256" key="4">
    <source>
        <dbReference type="ARBA" id="ARBA00022692"/>
    </source>
</evidence>
<comment type="similarity">
    <text evidence="2">Belongs to the DoxX family.</text>
</comment>
<comment type="subcellular location">
    <subcellularLocation>
        <location evidence="1">Cell membrane</location>
        <topology evidence="1">Multi-pass membrane protein</topology>
    </subcellularLocation>
</comment>
<dbReference type="RefSeq" id="WP_354602022.1">
    <property type="nucleotide sequence ID" value="NZ_JBEWZI010000018.1"/>
</dbReference>
<organism evidence="8 9">
    <name type="scientific">Uliginosibacterium flavum</name>
    <dbReference type="NCBI Taxonomy" id="1396831"/>
    <lineage>
        <taxon>Bacteria</taxon>
        <taxon>Pseudomonadati</taxon>
        <taxon>Pseudomonadota</taxon>
        <taxon>Betaproteobacteria</taxon>
        <taxon>Rhodocyclales</taxon>
        <taxon>Zoogloeaceae</taxon>
        <taxon>Uliginosibacterium</taxon>
    </lineage>
</organism>
<dbReference type="Proteomes" id="UP001549691">
    <property type="component" value="Unassembled WGS sequence"/>
</dbReference>
<feature type="transmembrane region" description="Helical" evidence="7">
    <location>
        <begin position="124"/>
        <end position="143"/>
    </location>
</feature>
<reference evidence="8 9" key="1">
    <citation type="submission" date="2024-07" db="EMBL/GenBank/DDBJ databases">
        <title>Uliginosibacterium flavum JJ3220;KACC:17644.</title>
        <authorList>
            <person name="Kim M.K."/>
        </authorList>
    </citation>
    <scope>NUCLEOTIDE SEQUENCE [LARGE SCALE GENOMIC DNA]</scope>
    <source>
        <strain evidence="8 9">KACC:17644</strain>
    </source>
</reference>
<evidence type="ECO:0000313" key="8">
    <source>
        <dbReference type="EMBL" id="MET7015564.1"/>
    </source>
</evidence>
<keyword evidence="4 7" id="KW-0812">Transmembrane</keyword>
<dbReference type="EMBL" id="JBEWZI010000018">
    <property type="protein sequence ID" value="MET7015564.1"/>
    <property type="molecule type" value="Genomic_DNA"/>
</dbReference>
<feature type="transmembrane region" description="Helical" evidence="7">
    <location>
        <begin position="62"/>
        <end position="80"/>
    </location>
</feature>
<keyword evidence="6 7" id="KW-0472">Membrane</keyword>
<comment type="caution">
    <text evidence="8">The sequence shown here is derived from an EMBL/GenBank/DDBJ whole genome shotgun (WGS) entry which is preliminary data.</text>
</comment>
<dbReference type="InterPro" id="IPR051907">
    <property type="entry name" value="DoxX-like_oxidoreductase"/>
</dbReference>
<dbReference type="PANTHER" id="PTHR33452:SF1">
    <property type="entry name" value="INNER MEMBRANE PROTEIN YPHA-RELATED"/>
    <property type="match status" value="1"/>
</dbReference>
<dbReference type="PANTHER" id="PTHR33452">
    <property type="entry name" value="OXIDOREDUCTASE CATD-RELATED"/>
    <property type="match status" value="1"/>
</dbReference>
<evidence type="ECO:0000313" key="9">
    <source>
        <dbReference type="Proteomes" id="UP001549691"/>
    </source>
</evidence>
<dbReference type="Pfam" id="PF07681">
    <property type="entry name" value="DoxX"/>
    <property type="match status" value="1"/>
</dbReference>
<feature type="transmembrane region" description="Helical" evidence="7">
    <location>
        <begin position="92"/>
        <end position="112"/>
    </location>
</feature>
<evidence type="ECO:0000256" key="2">
    <source>
        <dbReference type="ARBA" id="ARBA00006679"/>
    </source>
</evidence>
<feature type="transmembrane region" description="Helical" evidence="7">
    <location>
        <begin position="20"/>
        <end position="42"/>
    </location>
</feature>
<evidence type="ECO:0000256" key="7">
    <source>
        <dbReference type="SAM" id="Phobius"/>
    </source>
</evidence>